<evidence type="ECO:0000313" key="2">
    <source>
        <dbReference type="EMBL" id="QKG72039.1"/>
    </source>
</evidence>
<dbReference type="InterPro" id="IPR013879">
    <property type="entry name" value="DUF1761"/>
</dbReference>
<name>A0A7D3XJI8_9SPHN</name>
<proteinExistence type="predicted"/>
<reference evidence="2 3" key="1">
    <citation type="submission" date="2020-05" db="EMBL/GenBank/DDBJ databases">
        <title>Erythrobacter mangrovi sp. nov., isolated from rhizosphere soil of mangrove plant (Kandelia candel).</title>
        <authorList>
            <person name="Ye Y.H."/>
        </authorList>
    </citation>
    <scope>NUCLEOTIDE SEQUENCE [LARGE SCALE GENOMIC DNA]</scope>
    <source>
        <strain evidence="2 3">EB310</strain>
    </source>
</reference>
<evidence type="ECO:0000256" key="1">
    <source>
        <dbReference type="SAM" id="Phobius"/>
    </source>
</evidence>
<sequence length="131" mass="14009">MGNVNLLAVFLAATAFFAVGALWYGVLFGKPWQRETGITEPPQGAQVAKIMGLTFAFELLVCLMLGHNIARTNPAPHVIMMMAVGFGLTIMTPAIGINYLHQRKSLTLFLIDAGHFVVGMAVVGGVFVAFA</sequence>
<keyword evidence="1" id="KW-1133">Transmembrane helix</keyword>
<keyword evidence="3" id="KW-1185">Reference proteome</keyword>
<feature type="transmembrane region" description="Helical" evidence="1">
    <location>
        <begin position="47"/>
        <end position="66"/>
    </location>
</feature>
<dbReference type="RefSeq" id="WP_173215099.1">
    <property type="nucleotide sequence ID" value="NZ_CP053921.1"/>
</dbReference>
<feature type="transmembrane region" description="Helical" evidence="1">
    <location>
        <begin position="6"/>
        <end position="26"/>
    </location>
</feature>
<keyword evidence="1" id="KW-0472">Membrane</keyword>
<dbReference type="Proteomes" id="UP000504693">
    <property type="component" value="Chromosome"/>
</dbReference>
<keyword evidence="1" id="KW-0812">Transmembrane</keyword>
<feature type="transmembrane region" description="Helical" evidence="1">
    <location>
        <begin position="107"/>
        <end position="130"/>
    </location>
</feature>
<accession>A0A7D3XJI8</accession>
<organism evidence="2 3">
    <name type="scientific">Erythrobacter mangrovi</name>
    <dbReference type="NCBI Taxonomy" id="2739433"/>
    <lineage>
        <taxon>Bacteria</taxon>
        <taxon>Pseudomonadati</taxon>
        <taxon>Pseudomonadota</taxon>
        <taxon>Alphaproteobacteria</taxon>
        <taxon>Sphingomonadales</taxon>
        <taxon>Erythrobacteraceae</taxon>
        <taxon>Erythrobacter/Porphyrobacter group</taxon>
        <taxon>Erythrobacter</taxon>
    </lineage>
</organism>
<dbReference type="KEGG" id="emv:HQR01_12060"/>
<gene>
    <name evidence="2" type="ORF">HQR01_12060</name>
</gene>
<feature type="transmembrane region" description="Helical" evidence="1">
    <location>
        <begin position="78"/>
        <end position="100"/>
    </location>
</feature>
<evidence type="ECO:0000313" key="3">
    <source>
        <dbReference type="Proteomes" id="UP000504693"/>
    </source>
</evidence>
<dbReference type="Pfam" id="PF08570">
    <property type="entry name" value="DUF1761"/>
    <property type="match status" value="1"/>
</dbReference>
<protein>
    <submittedName>
        <fullName evidence="2">DUF1761 domain-containing protein</fullName>
    </submittedName>
</protein>
<dbReference type="AlphaFoldDB" id="A0A7D3XJI8"/>
<dbReference type="EMBL" id="CP053921">
    <property type="protein sequence ID" value="QKG72039.1"/>
    <property type="molecule type" value="Genomic_DNA"/>
</dbReference>